<feature type="signal peptide" evidence="1">
    <location>
        <begin position="1"/>
        <end position="33"/>
    </location>
</feature>
<dbReference type="AlphaFoldDB" id="A0A327QEF0"/>
<dbReference type="EMBL" id="QLLL01000006">
    <property type="protein sequence ID" value="RAJ02385.1"/>
    <property type="molecule type" value="Genomic_DNA"/>
</dbReference>
<protein>
    <recommendedName>
        <fullName evidence="4">Lipocalin-like protein</fullName>
    </recommendedName>
</protein>
<gene>
    <name evidence="2" type="ORF">LX64_03397</name>
</gene>
<accession>A0A327QEF0</accession>
<organism evidence="2 3">
    <name type="scientific">Chitinophaga skermanii</name>
    <dbReference type="NCBI Taxonomy" id="331697"/>
    <lineage>
        <taxon>Bacteria</taxon>
        <taxon>Pseudomonadati</taxon>
        <taxon>Bacteroidota</taxon>
        <taxon>Chitinophagia</taxon>
        <taxon>Chitinophagales</taxon>
        <taxon>Chitinophagaceae</taxon>
        <taxon>Chitinophaga</taxon>
    </lineage>
</organism>
<evidence type="ECO:0008006" key="4">
    <source>
        <dbReference type="Google" id="ProtNLM"/>
    </source>
</evidence>
<proteinExistence type="predicted"/>
<keyword evidence="1" id="KW-0732">Signal</keyword>
<keyword evidence="3" id="KW-1185">Reference proteome</keyword>
<name>A0A327QEF0_9BACT</name>
<reference evidence="2 3" key="1">
    <citation type="submission" date="2018-06" db="EMBL/GenBank/DDBJ databases">
        <title>Genomic Encyclopedia of Archaeal and Bacterial Type Strains, Phase II (KMG-II): from individual species to whole genera.</title>
        <authorList>
            <person name="Goeker M."/>
        </authorList>
    </citation>
    <scope>NUCLEOTIDE SEQUENCE [LARGE SCALE GENOMIC DNA]</scope>
    <source>
        <strain evidence="2 3">DSM 23857</strain>
    </source>
</reference>
<evidence type="ECO:0000313" key="2">
    <source>
        <dbReference type="EMBL" id="RAJ02385.1"/>
    </source>
</evidence>
<sequence length="181" mass="20431">MKRPATFVPYSKHIAYITMNFHRLLPLAIVAFAACNTQPTPGDMKTVPDSTSTQANVLTGTYKLVSGKLIKQGDTTSTYPVDGKPTEMIKIFNASHFAFFNHDLDHGKGKDPVFTGGGGTYTFDGKQYTEHLMYLNHRDWEGKDFHFNLTIKGDTLIQQGFEKIENLNINQEIIEIYVKQH</sequence>
<evidence type="ECO:0000313" key="3">
    <source>
        <dbReference type="Proteomes" id="UP000249547"/>
    </source>
</evidence>
<evidence type="ECO:0000256" key="1">
    <source>
        <dbReference type="SAM" id="SignalP"/>
    </source>
</evidence>
<dbReference type="Proteomes" id="UP000249547">
    <property type="component" value="Unassembled WGS sequence"/>
</dbReference>
<dbReference type="PROSITE" id="PS51257">
    <property type="entry name" value="PROKAR_LIPOPROTEIN"/>
    <property type="match status" value="1"/>
</dbReference>
<feature type="chain" id="PRO_5016375738" description="Lipocalin-like protein" evidence="1">
    <location>
        <begin position="34"/>
        <end position="181"/>
    </location>
</feature>
<comment type="caution">
    <text evidence="2">The sequence shown here is derived from an EMBL/GenBank/DDBJ whole genome shotgun (WGS) entry which is preliminary data.</text>
</comment>